<accession>A0A516RHC5</accession>
<protein>
    <submittedName>
        <fullName evidence="2">GNAT family N-acetyltransferase</fullName>
    </submittedName>
</protein>
<dbReference type="Proteomes" id="UP000316806">
    <property type="component" value="Chromosome"/>
</dbReference>
<feature type="domain" description="N-acetyltransferase" evidence="1">
    <location>
        <begin position="5"/>
        <end position="165"/>
    </location>
</feature>
<dbReference type="RefSeq" id="WP_144322261.1">
    <property type="nucleotide sequence ID" value="NZ_CP040916.1"/>
</dbReference>
<evidence type="ECO:0000313" key="2">
    <source>
        <dbReference type="EMBL" id="QDQ15058.1"/>
    </source>
</evidence>
<evidence type="ECO:0000313" key="3">
    <source>
        <dbReference type="Proteomes" id="UP000316806"/>
    </source>
</evidence>
<dbReference type="Pfam" id="PF00583">
    <property type="entry name" value="Acetyltransf_1"/>
    <property type="match status" value="1"/>
</dbReference>
<dbReference type="AlphaFoldDB" id="A0A516RHC5"/>
<dbReference type="PROSITE" id="PS51186">
    <property type="entry name" value="GNAT"/>
    <property type="match status" value="1"/>
</dbReference>
<evidence type="ECO:0000259" key="1">
    <source>
        <dbReference type="PROSITE" id="PS51186"/>
    </source>
</evidence>
<gene>
    <name evidence="2" type="ORF">FH965_34660</name>
</gene>
<reference evidence="2 3" key="1">
    <citation type="journal article" date="2019" name="J. Ind. Microbiol. Biotechnol.">
        <title>The complete genomic sequence of Streptomyces spectabilis NRRL-2792 and identification of secondary metabolite biosynthetic gene clusters.</title>
        <authorList>
            <person name="Sinha A."/>
            <person name="Phillips-Salemka S."/>
            <person name="Niraula T.A."/>
            <person name="Short K.A."/>
            <person name="Niraula N.P."/>
        </authorList>
    </citation>
    <scope>NUCLEOTIDE SEQUENCE [LARGE SCALE GENOMIC DNA]</scope>
    <source>
        <strain evidence="2 3">NRRL 2792</strain>
    </source>
</reference>
<keyword evidence="2" id="KW-0808">Transferase</keyword>
<dbReference type="InterPro" id="IPR016181">
    <property type="entry name" value="Acyl_CoA_acyltransferase"/>
</dbReference>
<dbReference type="Gene3D" id="3.40.630.30">
    <property type="match status" value="1"/>
</dbReference>
<dbReference type="InterPro" id="IPR000182">
    <property type="entry name" value="GNAT_dom"/>
</dbReference>
<dbReference type="SUPFAM" id="SSF55729">
    <property type="entry name" value="Acyl-CoA N-acyltransferases (Nat)"/>
    <property type="match status" value="1"/>
</dbReference>
<proteinExistence type="predicted"/>
<dbReference type="GO" id="GO:0016747">
    <property type="term" value="F:acyltransferase activity, transferring groups other than amino-acyl groups"/>
    <property type="evidence" value="ECO:0007669"/>
    <property type="project" value="InterPro"/>
</dbReference>
<dbReference type="CDD" id="cd04301">
    <property type="entry name" value="NAT_SF"/>
    <property type="match status" value="1"/>
</dbReference>
<organism evidence="2 3">
    <name type="scientific">Streptomyces spectabilis</name>
    <dbReference type="NCBI Taxonomy" id="68270"/>
    <lineage>
        <taxon>Bacteria</taxon>
        <taxon>Bacillati</taxon>
        <taxon>Actinomycetota</taxon>
        <taxon>Actinomycetes</taxon>
        <taxon>Kitasatosporales</taxon>
        <taxon>Streptomycetaceae</taxon>
        <taxon>Streptomyces</taxon>
    </lineage>
</organism>
<name>A0A516RHC5_STRST</name>
<dbReference type="EMBL" id="CP040916">
    <property type="protein sequence ID" value="QDQ15058.1"/>
    <property type="molecule type" value="Genomic_DNA"/>
</dbReference>
<sequence>MSTGLRIRTIADADWDGIAALEAAVYTPLGLSEGRAALQSRAASSPGTCFVLDGGREAAGYVLALPYPLFQCPDPTLGEASAFPSRNLHLHDLVIAEHLRGGGLARRLLRHLSATARSLTYERISLVAVGGSDTFWAAHGFAAHADVPLPDSYGTGALYMSKALPGTAPRAPHAPQERQRG</sequence>